<dbReference type="SUPFAM" id="SSF55347">
    <property type="entry name" value="Glyceraldehyde-3-phosphate dehydrogenase-like, C-terminal domain"/>
    <property type="match status" value="1"/>
</dbReference>
<protein>
    <submittedName>
        <fullName evidence="3">Oxidoreductase</fullName>
    </submittedName>
</protein>
<evidence type="ECO:0000259" key="2">
    <source>
        <dbReference type="Pfam" id="PF22725"/>
    </source>
</evidence>
<dbReference type="InterPro" id="IPR055170">
    <property type="entry name" value="GFO_IDH_MocA-like_dom"/>
</dbReference>
<dbReference type="InterPro" id="IPR000683">
    <property type="entry name" value="Gfo/Idh/MocA-like_OxRdtase_N"/>
</dbReference>
<dbReference type="RefSeq" id="WP_281818521.1">
    <property type="nucleotide sequence ID" value="NZ_BRLB01000017.1"/>
</dbReference>
<evidence type="ECO:0000259" key="1">
    <source>
        <dbReference type="Pfam" id="PF01408"/>
    </source>
</evidence>
<reference evidence="3" key="1">
    <citation type="submission" date="2022-06" db="EMBL/GenBank/DDBJ databases">
        <title>Vallitalea longa sp. nov., an anaerobic bacterium isolated from marine sediment.</title>
        <authorList>
            <person name="Hirano S."/>
            <person name="Terahara T."/>
            <person name="Mori K."/>
            <person name="Hamada M."/>
            <person name="Matsumoto R."/>
            <person name="Kobayashi T."/>
        </authorList>
    </citation>
    <scope>NUCLEOTIDE SEQUENCE</scope>
    <source>
        <strain evidence="3">SH18-1</strain>
    </source>
</reference>
<organism evidence="3 4">
    <name type="scientific">Vallitalea longa</name>
    <dbReference type="NCBI Taxonomy" id="2936439"/>
    <lineage>
        <taxon>Bacteria</taxon>
        <taxon>Bacillati</taxon>
        <taxon>Bacillota</taxon>
        <taxon>Clostridia</taxon>
        <taxon>Lachnospirales</taxon>
        <taxon>Vallitaleaceae</taxon>
        <taxon>Vallitalea</taxon>
    </lineage>
</organism>
<dbReference type="Gene3D" id="3.40.50.720">
    <property type="entry name" value="NAD(P)-binding Rossmann-like Domain"/>
    <property type="match status" value="1"/>
</dbReference>
<accession>A0A9W5YFN4</accession>
<dbReference type="Gene3D" id="3.30.360.10">
    <property type="entry name" value="Dihydrodipicolinate Reductase, domain 2"/>
    <property type="match status" value="1"/>
</dbReference>
<dbReference type="Pfam" id="PF22725">
    <property type="entry name" value="GFO_IDH_MocA_C3"/>
    <property type="match status" value="1"/>
</dbReference>
<dbReference type="AlphaFoldDB" id="A0A9W5YFN4"/>
<name>A0A9W5YFN4_9FIRM</name>
<dbReference type="InterPro" id="IPR036291">
    <property type="entry name" value="NAD(P)-bd_dom_sf"/>
</dbReference>
<dbReference type="SUPFAM" id="SSF51735">
    <property type="entry name" value="NAD(P)-binding Rossmann-fold domains"/>
    <property type="match status" value="1"/>
</dbReference>
<dbReference type="EMBL" id="BRLB01000017">
    <property type="protein sequence ID" value="GKX31448.1"/>
    <property type="molecule type" value="Genomic_DNA"/>
</dbReference>
<dbReference type="Pfam" id="PF01408">
    <property type="entry name" value="GFO_IDH_MocA"/>
    <property type="match status" value="1"/>
</dbReference>
<feature type="domain" description="Gfo/Idh/MocA-like oxidoreductase N-terminal" evidence="1">
    <location>
        <begin position="4"/>
        <end position="120"/>
    </location>
</feature>
<gene>
    <name evidence="3" type="ORF">SH1V18_39280</name>
</gene>
<keyword evidence="4" id="KW-1185">Reference proteome</keyword>
<dbReference type="PANTHER" id="PTHR43249">
    <property type="entry name" value="UDP-N-ACETYL-2-AMINO-2-DEOXY-D-GLUCURONATE OXIDASE"/>
    <property type="match status" value="1"/>
</dbReference>
<dbReference type="GO" id="GO:0000166">
    <property type="term" value="F:nucleotide binding"/>
    <property type="evidence" value="ECO:0007669"/>
    <property type="project" value="InterPro"/>
</dbReference>
<dbReference type="InterPro" id="IPR052515">
    <property type="entry name" value="Gfo/Idh/MocA_Oxidoreductase"/>
</dbReference>
<proteinExistence type="predicted"/>
<dbReference type="PANTHER" id="PTHR43249:SF1">
    <property type="entry name" value="D-GLUCOSIDE 3-DEHYDROGENASE"/>
    <property type="match status" value="1"/>
</dbReference>
<evidence type="ECO:0000313" key="4">
    <source>
        <dbReference type="Proteomes" id="UP001144256"/>
    </source>
</evidence>
<comment type="caution">
    <text evidence="3">The sequence shown here is derived from an EMBL/GenBank/DDBJ whole genome shotgun (WGS) entry which is preliminary data.</text>
</comment>
<dbReference type="Proteomes" id="UP001144256">
    <property type="component" value="Unassembled WGS sequence"/>
</dbReference>
<evidence type="ECO:0000313" key="3">
    <source>
        <dbReference type="EMBL" id="GKX31448.1"/>
    </source>
</evidence>
<sequence length="325" mass="36323">MKKFGIGIIGCGTIMSVHLDSIHEYDGVELIMVCDIDSGLAKSVAQEERCLWVTDYKEVLTNENVDIVHILTPHYLHASMAIEALKMGKHVVLEKPVGINLKELEELKEIASETGLTVGVTLQNRFNPTTIKMKELIGSGKLGKLIASKGILTWCRKGEYYSDSTWRGKLATEGGGLLINQGIHTLDLMEYIGGPIKKIKGHIANYSHPDIEVEDTAMMTMEYENGAIGNFYGTNSYGDNSPIEMEFIFEKGQLQLRDRQLILVKNKKSELVIADILKEGNKSYWGMSHKLIIKDIYDSIKNKTNPKVSLEDGIRATQLVLLCYQ</sequence>
<feature type="domain" description="GFO/IDH/MocA-like oxidoreductase" evidence="2">
    <location>
        <begin position="132"/>
        <end position="254"/>
    </location>
</feature>